<reference evidence="13" key="1">
    <citation type="submission" date="2025-08" db="UniProtKB">
        <authorList>
            <consortium name="Ensembl"/>
        </authorList>
    </citation>
    <scope>IDENTIFICATION</scope>
</reference>
<evidence type="ECO:0000313" key="13">
    <source>
        <dbReference type="Ensembl" id="ENSCLMP00005034399.1"/>
    </source>
</evidence>
<dbReference type="SUPFAM" id="SSF57667">
    <property type="entry name" value="beta-beta-alpha zinc fingers"/>
    <property type="match status" value="1"/>
</dbReference>
<evidence type="ECO:0000256" key="9">
    <source>
        <dbReference type="PROSITE-ProRule" id="PRU00042"/>
    </source>
</evidence>
<dbReference type="AlphaFoldDB" id="A0A8C2ZYE3"/>
<comment type="similarity">
    <text evidence="2">Belongs to the krueppel C2H2-type zinc-finger protein family.</text>
</comment>
<proteinExistence type="inferred from homology"/>
<accession>A0A8C2ZYE3</accession>
<keyword evidence="3" id="KW-0479">Metal-binding</keyword>
<dbReference type="GO" id="GO:0005634">
    <property type="term" value="C:nucleus"/>
    <property type="evidence" value="ECO:0007669"/>
    <property type="project" value="UniProtKB-SubCell"/>
</dbReference>
<evidence type="ECO:0000256" key="10">
    <source>
        <dbReference type="SAM" id="MobiDB-lite"/>
    </source>
</evidence>
<comment type="subcellular location">
    <subcellularLocation>
        <location evidence="1">Nucleus</location>
    </subcellularLocation>
</comment>
<sequence>MRSSRPLNSSPRGHLRVHTGERPFQCSHCPKRFTLVSVLARHERMHTGEKPMLMSAFNTKHFIALMLTFVFITSGL</sequence>
<dbReference type="PANTHER" id="PTHR23235">
    <property type="entry name" value="KRUEPPEL-LIKE TRANSCRIPTION FACTOR"/>
    <property type="match status" value="1"/>
</dbReference>
<organism evidence="13 14">
    <name type="scientific">Cyclopterus lumpus</name>
    <name type="common">Lumpsucker</name>
    <dbReference type="NCBI Taxonomy" id="8103"/>
    <lineage>
        <taxon>Eukaryota</taxon>
        <taxon>Metazoa</taxon>
        <taxon>Chordata</taxon>
        <taxon>Craniata</taxon>
        <taxon>Vertebrata</taxon>
        <taxon>Euteleostomi</taxon>
        <taxon>Actinopterygii</taxon>
        <taxon>Neopterygii</taxon>
        <taxon>Teleostei</taxon>
        <taxon>Neoteleostei</taxon>
        <taxon>Acanthomorphata</taxon>
        <taxon>Eupercaria</taxon>
        <taxon>Perciformes</taxon>
        <taxon>Cottioidei</taxon>
        <taxon>Cottales</taxon>
        <taxon>Cyclopteridae</taxon>
        <taxon>Cyclopterus</taxon>
    </lineage>
</organism>
<evidence type="ECO:0000256" key="5">
    <source>
        <dbReference type="ARBA" id="ARBA00022771"/>
    </source>
</evidence>
<evidence type="ECO:0000259" key="12">
    <source>
        <dbReference type="PROSITE" id="PS50157"/>
    </source>
</evidence>
<dbReference type="Gene3D" id="3.30.160.60">
    <property type="entry name" value="Classic Zinc Finger"/>
    <property type="match status" value="1"/>
</dbReference>
<dbReference type="PROSITE" id="PS50157">
    <property type="entry name" value="ZINC_FINGER_C2H2_2"/>
    <property type="match status" value="1"/>
</dbReference>
<dbReference type="GO" id="GO:0000981">
    <property type="term" value="F:DNA-binding transcription factor activity, RNA polymerase II-specific"/>
    <property type="evidence" value="ECO:0007669"/>
    <property type="project" value="TreeGrafter"/>
</dbReference>
<protein>
    <recommendedName>
        <fullName evidence="12">C2H2-type domain-containing protein</fullName>
    </recommendedName>
</protein>
<keyword evidence="11" id="KW-1133">Transmembrane helix</keyword>
<feature type="compositionally biased region" description="Polar residues" evidence="10">
    <location>
        <begin position="1"/>
        <end position="11"/>
    </location>
</feature>
<evidence type="ECO:0000256" key="1">
    <source>
        <dbReference type="ARBA" id="ARBA00004123"/>
    </source>
</evidence>
<evidence type="ECO:0000256" key="7">
    <source>
        <dbReference type="ARBA" id="ARBA00023125"/>
    </source>
</evidence>
<keyword evidence="5 9" id="KW-0863">Zinc-finger</keyword>
<keyword evidence="11" id="KW-0472">Membrane</keyword>
<dbReference type="GO" id="GO:0008270">
    <property type="term" value="F:zinc ion binding"/>
    <property type="evidence" value="ECO:0007669"/>
    <property type="project" value="UniProtKB-KW"/>
</dbReference>
<keyword evidence="11" id="KW-0812">Transmembrane</keyword>
<evidence type="ECO:0000256" key="2">
    <source>
        <dbReference type="ARBA" id="ARBA00006991"/>
    </source>
</evidence>
<dbReference type="InterPro" id="IPR036236">
    <property type="entry name" value="Znf_C2H2_sf"/>
</dbReference>
<dbReference type="GO" id="GO:0000978">
    <property type="term" value="F:RNA polymerase II cis-regulatory region sequence-specific DNA binding"/>
    <property type="evidence" value="ECO:0007669"/>
    <property type="project" value="TreeGrafter"/>
</dbReference>
<evidence type="ECO:0000256" key="6">
    <source>
        <dbReference type="ARBA" id="ARBA00022833"/>
    </source>
</evidence>
<dbReference type="InterPro" id="IPR013087">
    <property type="entry name" value="Znf_C2H2_type"/>
</dbReference>
<evidence type="ECO:0000256" key="4">
    <source>
        <dbReference type="ARBA" id="ARBA00022737"/>
    </source>
</evidence>
<reference evidence="13" key="2">
    <citation type="submission" date="2025-09" db="UniProtKB">
        <authorList>
            <consortium name="Ensembl"/>
        </authorList>
    </citation>
    <scope>IDENTIFICATION</scope>
</reference>
<evidence type="ECO:0000313" key="14">
    <source>
        <dbReference type="Proteomes" id="UP000694565"/>
    </source>
</evidence>
<evidence type="ECO:0000256" key="3">
    <source>
        <dbReference type="ARBA" id="ARBA00022723"/>
    </source>
</evidence>
<feature type="region of interest" description="Disordered" evidence="10">
    <location>
        <begin position="1"/>
        <end position="22"/>
    </location>
</feature>
<keyword evidence="7" id="KW-0238">DNA-binding</keyword>
<name>A0A8C2ZYE3_CYCLU</name>
<dbReference type="FunFam" id="3.30.160.60:FF:001954">
    <property type="entry name" value="Zinc finger protein 787"/>
    <property type="match status" value="1"/>
</dbReference>
<feature type="domain" description="C2H2-type" evidence="12">
    <location>
        <begin position="24"/>
        <end position="51"/>
    </location>
</feature>
<keyword evidence="14" id="KW-1185">Reference proteome</keyword>
<dbReference type="Ensembl" id="ENSCLMT00005035812.1">
    <property type="protein sequence ID" value="ENSCLMP00005034399.1"/>
    <property type="gene ID" value="ENSCLMG00005016472.1"/>
</dbReference>
<keyword evidence="8" id="KW-0539">Nucleus</keyword>
<evidence type="ECO:0000256" key="11">
    <source>
        <dbReference type="SAM" id="Phobius"/>
    </source>
</evidence>
<feature type="transmembrane region" description="Helical" evidence="11">
    <location>
        <begin position="51"/>
        <end position="72"/>
    </location>
</feature>
<dbReference type="PANTHER" id="PTHR23235:SF120">
    <property type="entry name" value="KRUPPEL-LIKE FACTOR 15"/>
    <property type="match status" value="1"/>
</dbReference>
<evidence type="ECO:0000256" key="8">
    <source>
        <dbReference type="ARBA" id="ARBA00023242"/>
    </source>
</evidence>
<dbReference type="SMART" id="SM00355">
    <property type="entry name" value="ZnF_C2H2"/>
    <property type="match status" value="1"/>
</dbReference>
<dbReference type="Proteomes" id="UP000694565">
    <property type="component" value="Unplaced"/>
</dbReference>
<keyword evidence="6" id="KW-0862">Zinc</keyword>
<dbReference type="PROSITE" id="PS00028">
    <property type="entry name" value="ZINC_FINGER_C2H2_1"/>
    <property type="match status" value="1"/>
</dbReference>
<keyword evidence="4" id="KW-0677">Repeat</keyword>